<proteinExistence type="predicted"/>
<organism evidence="3 4">
    <name type="scientific">Novosphingobium aquiterrae</name>
    <dbReference type="NCBI Taxonomy" id="624388"/>
    <lineage>
        <taxon>Bacteria</taxon>
        <taxon>Pseudomonadati</taxon>
        <taxon>Pseudomonadota</taxon>
        <taxon>Alphaproteobacteria</taxon>
        <taxon>Sphingomonadales</taxon>
        <taxon>Sphingomonadaceae</taxon>
        <taxon>Novosphingobium</taxon>
    </lineage>
</organism>
<keyword evidence="1" id="KW-0812">Transmembrane</keyword>
<dbReference type="Pfam" id="PF07811">
    <property type="entry name" value="TadE"/>
    <property type="match status" value="1"/>
</dbReference>
<comment type="caution">
    <text evidence="3">The sequence shown here is derived from an EMBL/GenBank/DDBJ whole genome shotgun (WGS) entry which is preliminary data.</text>
</comment>
<reference evidence="3 4" key="1">
    <citation type="submission" date="2024-09" db="EMBL/GenBank/DDBJ databases">
        <authorList>
            <person name="Sun Q."/>
            <person name="Mori K."/>
        </authorList>
    </citation>
    <scope>NUCLEOTIDE SEQUENCE [LARGE SCALE GENOMIC DNA]</scope>
    <source>
        <strain evidence="3 4">NCAIM B.02537</strain>
    </source>
</reference>
<protein>
    <submittedName>
        <fullName evidence="3">TadE/TadG family type IV pilus assembly protein</fullName>
    </submittedName>
</protein>
<feature type="domain" description="TadE-like" evidence="2">
    <location>
        <begin position="13"/>
        <end position="55"/>
    </location>
</feature>
<accession>A0ABV6PKL0</accession>
<dbReference type="EMBL" id="JBHLTL010000006">
    <property type="protein sequence ID" value="MFC0590386.1"/>
    <property type="molecule type" value="Genomic_DNA"/>
</dbReference>
<sequence>MTSAASILRDTRGAVAAEMALILPMLLALTFMMLEGAAFAWNEHKVIMGVRDAARYAGRLDFSNFVTQSGGTYTCPATVPAGVVTQIKNIARTGQISGGNARISGWVDSDVTVTVSCTAATGGLYAVVGGNAPKVKVSANVLYPSLVGSTLGFSTSMRIGGAAESPVMGL</sequence>
<name>A0ABV6PKL0_9SPHN</name>
<evidence type="ECO:0000259" key="2">
    <source>
        <dbReference type="Pfam" id="PF07811"/>
    </source>
</evidence>
<evidence type="ECO:0000313" key="4">
    <source>
        <dbReference type="Proteomes" id="UP001589943"/>
    </source>
</evidence>
<feature type="transmembrane region" description="Helical" evidence="1">
    <location>
        <begin position="20"/>
        <end position="41"/>
    </location>
</feature>
<keyword evidence="1" id="KW-0472">Membrane</keyword>
<evidence type="ECO:0000256" key="1">
    <source>
        <dbReference type="SAM" id="Phobius"/>
    </source>
</evidence>
<gene>
    <name evidence="3" type="ORF">ACFFF7_13295</name>
</gene>
<keyword evidence="4" id="KW-1185">Reference proteome</keyword>
<dbReference type="Proteomes" id="UP001589943">
    <property type="component" value="Unassembled WGS sequence"/>
</dbReference>
<dbReference type="RefSeq" id="WP_379481825.1">
    <property type="nucleotide sequence ID" value="NZ_JBHLTL010000006.1"/>
</dbReference>
<evidence type="ECO:0000313" key="3">
    <source>
        <dbReference type="EMBL" id="MFC0590386.1"/>
    </source>
</evidence>
<dbReference type="InterPro" id="IPR012495">
    <property type="entry name" value="TadE-like_dom"/>
</dbReference>
<keyword evidence="1" id="KW-1133">Transmembrane helix</keyword>